<reference evidence="3 4" key="1">
    <citation type="submission" date="2017-10" db="EMBL/GenBank/DDBJ databases">
        <title>Reclassification of Eubacterium combesii and discrepancies in the nomenclature of botulinum neurotoxin producing clostridia. Request for an Opinion.</title>
        <authorList>
            <person name="Dobritsa A.P."/>
            <person name="Kutumbaka K.K."/>
            <person name="Samadpour M."/>
        </authorList>
    </citation>
    <scope>NUCLEOTIDE SEQUENCE [LARGE SCALE GENOMIC DNA]</scope>
    <source>
        <strain evidence="3 4">DSM 20696</strain>
    </source>
</reference>
<feature type="domain" description="Staygreen protein" evidence="2">
    <location>
        <begin position="3"/>
        <end position="146"/>
    </location>
</feature>
<comment type="caution">
    <text evidence="3">The sequence shown here is derived from an EMBL/GenBank/DDBJ whole genome shotgun (WGS) entry which is preliminary data.</text>
</comment>
<dbReference type="Pfam" id="PF12638">
    <property type="entry name" value="Staygreen"/>
    <property type="match status" value="1"/>
</dbReference>
<dbReference type="AlphaFoldDB" id="A0A2G7HG87"/>
<dbReference type="Proteomes" id="UP000231322">
    <property type="component" value="Unassembled WGS sequence"/>
</dbReference>
<keyword evidence="4" id="KW-1185">Reference proteome</keyword>
<dbReference type="PANTHER" id="PTHR31750:SF4">
    <property type="entry name" value="LP06106P"/>
    <property type="match status" value="1"/>
</dbReference>
<evidence type="ECO:0000256" key="1">
    <source>
        <dbReference type="ARBA" id="ARBA00022946"/>
    </source>
</evidence>
<dbReference type="RefSeq" id="WP_099839412.1">
    <property type="nucleotide sequence ID" value="NZ_PEIK01000007.1"/>
</dbReference>
<evidence type="ECO:0000313" key="3">
    <source>
        <dbReference type="EMBL" id="PIH04120.1"/>
    </source>
</evidence>
<accession>A0A2G7HG87</accession>
<evidence type="ECO:0000313" key="4">
    <source>
        <dbReference type="Proteomes" id="UP000231322"/>
    </source>
</evidence>
<name>A0A2G7HG87_9CLOT</name>
<proteinExistence type="predicted"/>
<evidence type="ECO:0000259" key="2">
    <source>
        <dbReference type="Pfam" id="PF12638"/>
    </source>
</evidence>
<sequence>MSKLNTDKLSVKFRNGVTSTEPILGRRYTLTHSDITAELFFTIGSAYAYDEINATRDEVLGEWIGKQKNYLFHVYLHIDGNNPIVTGVRNHIFRLELPLALKAIRYGDRKFFSDHSKLDNSPIIVHFMSSYPSFNRTEKWGTFSDYSLKNYKT</sequence>
<protein>
    <recommendedName>
        <fullName evidence="2">Staygreen protein domain-containing protein</fullName>
    </recommendedName>
</protein>
<dbReference type="InterPro" id="IPR024438">
    <property type="entry name" value="Staygreen"/>
</dbReference>
<dbReference type="EMBL" id="PEIK01000007">
    <property type="protein sequence ID" value="PIH04120.1"/>
    <property type="molecule type" value="Genomic_DNA"/>
</dbReference>
<gene>
    <name evidence="3" type="ORF">CS538_10365</name>
</gene>
<organism evidence="3 4">
    <name type="scientific">Clostridium combesii</name>
    <dbReference type="NCBI Taxonomy" id="39481"/>
    <lineage>
        <taxon>Bacteria</taxon>
        <taxon>Bacillati</taxon>
        <taxon>Bacillota</taxon>
        <taxon>Clostridia</taxon>
        <taxon>Eubacteriales</taxon>
        <taxon>Clostridiaceae</taxon>
        <taxon>Clostridium</taxon>
    </lineage>
</organism>
<dbReference type="PANTHER" id="PTHR31750">
    <property type="entry name" value="PROTEIN STAY-GREEN 1, CHLOROPLASTIC-RELATED"/>
    <property type="match status" value="1"/>
</dbReference>
<keyword evidence="1" id="KW-0809">Transit peptide</keyword>